<organism evidence="2 3">
    <name type="scientific">Coprobacter secundus subsp. similis</name>
    <dbReference type="NCBI Taxonomy" id="2751153"/>
    <lineage>
        <taxon>Bacteria</taxon>
        <taxon>Pseudomonadati</taxon>
        <taxon>Bacteroidota</taxon>
        <taxon>Bacteroidia</taxon>
        <taxon>Bacteroidales</taxon>
        <taxon>Barnesiellaceae</taxon>
        <taxon>Coprobacter</taxon>
    </lineage>
</organism>
<dbReference type="InterPro" id="IPR013486">
    <property type="entry name" value="SpoIID/LytB"/>
</dbReference>
<dbReference type="PANTHER" id="PTHR30032">
    <property type="entry name" value="N-ACETYLMURAMOYL-L-ALANINE AMIDASE-RELATED"/>
    <property type="match status" value="1"/>
</dbReference>
<dbReference type="EMBL" id="AP023322">
    <property type="protein sequence ID" value="BCI63253.1"/>
    <property type="molecule type" value="Genomic_DNA"/>
</dbReference>
<keyword evidence="3" id="KW-1185">Reference proteome</keyword>
<dbReference type="GO" id="GO:0030288">
    <property type="term" value="C:outer membrane-bounded periplasmic space"/>
    <property type="evidence" value="ECO:0007669"/>
    <property type="project" value="TreeGrafter"/>
</dbReference>
<evidence type="ECO:0000259" key="1">
    <source>
        <dbReference type="Pfam" id="PF08486"/>
    </source>
</evidence>
<feature type="domain" description="Sporulation stage II protein D amidase enhancer LytB N-terminal" evidence="1">
    <location>
        <begin position="101"/>
        <end position="214"/>
    </location>
</feature>
<reference evidence="3" key="1">
    <citation type="submission" date="2020-07" db="EMBL/GenBank/DDBJ databases">
        <title>Complete genome sequencing of Coprobacter sp. strain 2CBH44.</title>
        <authorList>
            <person name="Sakamoto M."/>
            <person name="Murakami T."/>
            <person name="Mori H."/>
        </authorList>
    </citation>
    <scope>NUCLEOTIDE SEQUENCE [LARGE SCALE GENOMIC DNA]</scope>
    <source>
        <strain evidence="3">2CBH44</strain>
    </source>
</reference>
<dbReference type="GO" id="GO:0030435">
    <property type="term" value="P:sporulation resulting in formation of a cellular spore"/>
    <property type="evidence" value="ECO:0007669"/>
    <property type="project" value="InterPro"/>
</dbReference>
<name>A0A7G1HW43_9BACT</name>
<proteinExistence type="predicted"/>
<evidence type="ECO:0000313" key="3">
    <source>
        <dbReference type="Proteomes" id="UP000594042"/>
    </source>
</evidence>
<sequence>MLQSEPFIEVGILHHQQIEFALNGEFLLNGTDEIVPGYYKAIWTAKGILFRGEVYDALSFTPMQYSNSFDLYNVTIGIQFHWEREEKQCFPGELKVISDGEKIWAVNRVLLETYLASVISSEMKATASTALLRAHAVISRSWLLAQLAGSQKKKNTHLQELTSGEIIRWFDREDHLLFDVCADDHCQRYQGITRVSAPQVTNAVQYTRGEVLMYDGEICDARFSKCCGGISERFENCWEDMPHPYLVPVYDREDESLMPHLVDEREAENFIRNLPEAFCNTVDESILNQVLNNYDRETPDFYRWQIKYTQKEIASIIKNRLNTDLGDILDLKPLFRGDSGRIIRLQIVGSYRSIVIGKELMIRRTLSPTHLYSSAFVVDKEVGFDGIPVLFTLTGAGWGHGVGLCQIGAAVMGSQGYTYNQILSHYFKHAELKKIY</sequence>
<gene>
    <name evidence="2" type="ORF">Cop2CBH44_16060</name>
</gene>
<dbReference type="InterPro" id="IPR051922">
    <property type="entry name" value="Bact_Sporulation_Assoc"/>
</dbReference>
<dbReference type="AlphaFoldDB" id="A0A7G1HW43"/>
<dbReference type="Pfam" id="PF08486">
    <property type="entry name" value="SpoIID"/>
    <property type="match status" value="1"/>
</dbReference>
<protein>
    <submittedName>
        <fullName evidence="2">Amidase</fullName>
    </submittedName>
</protein>
<dbReference type="NCBIfam" id="TIGR02669">
    <property type="entry name" value="SpoIID_LytB"/>
    <property type="match status" value="1"/>
</dbReference>
<evidence type="ECO:0000313" key="2">
    <source>
        <dbReference type="EMBL" id="BCI63253.1"/>
    </source>
</evidence>
<dbReference type="Proteomes" id="UP000594042">
    <property type="component" value="Chromosome"/>
</dbReference>
<dbReference type="KEGG" id="copr:Cop2CBH44_16060"/>
<accession>A0A7G1HW43</accession>
<dbReference type="PANTHER" id="PTHR30032:SF4">
    <property type="entry name" value="AMIDASE ENHANCER"/>
    <property type="match status" value="1"/>
</dbReference>
<dbReference type="InterPro" id="IPR013693">
    <property type="entry name" value="SpoIID/LytB_N"/>
</dbReference>